<gene>
    <name evidence="1" type="ORF">AB1Y20_009954</name>
</gene>
<accession>A0AB34K6V3</accession>
<keyword evidence="2" id="KW-1185">Reference proteome</keyword>
<organism evidence="1 2">
    <name type="scientific">Prymnesium parvum</name>
    <name type="common">Toxic golden alga</name>
    <dbReference type="NCBI Taxonomy" id="97485"/>
    <lineage>
        <taxon>Eukaryota</taxon>
        <taxon>Haptista</taxon>
        <taxon>Haptophyta</taxon>
        <taxon>Prymnesiophyceae</taxon>
        <taxon>Prymnesiales</taxon>
        <taxon>Prymnesiaceae</taxon>
        <taxon>Prymnesium</taxon>
    </lineage>
</organism>
<protein>
    <recommendedName>
        <fullName evidence="3">Nucleotide-diphospho-sugar transferase domain-containing protein</fullName>
    </recommendedName>
</protein>
<evidence type="ECO:0008006" key="3">
    <source>
        <dbReference type="Google" id="ProtNLM"/>
    </source>
</evidence>
<dbReference type="EMBL" id="JBGBPQ010000002">
    <property type="protein sequence ID" value="KAL1528616.1"/>
    <property type="molecule type" value="Genomic_DNA"/>
</dbReference>
<dbReference type="Proteomes" id="UP001515480">
    <property type="component" value="Unassembled WGS sequence"/>
</dbReference>
<sequence>MIVTSSMHTAIATIFDGSELYTCALPLWCQQATHLAALMGNSTVVVVTRNASADCPTAQMRWGSAASRAMRAAMMYLRRHEVLGGWRKLGWAVLLKISVMALTDFDLILFADLDVDVRPGSFSIAEWRSSTRSFLQSRAEFVGTSDHESPVNTGLWLAKPSTSAFHEGLALLRTTWTAARGVL</sequence>
<reference evidence="1 2" key="1">
    <citation type="journal article" date="2024" name="Science">
        <title>Giant polyketide synthase enzymes in the biosynthesis of giant marine polyether toxins.</title>
        <authorList>
            <person name="Fallon T.R."/>
            <person name="Shende V.V."/>
            <person name="Wierzbicki I.H."/>
            <person name="Pendleton A.L."/>
            <person name="Watervoot N.F."/>
            <person name="Auber R.P."/>
            <person name="Gonzalez D.J."/>
            <person name="Wisecaver J.H."/>
            <person name="Moore B.S."/>
        </authorList>
    </citation>
    <scope>NUCLEOTIDE SEQUENCE [LARGE SCALE GENOMIC DNA]</scope>
    <source>
        <strain evidence="1 2">12B1</strain>
    </source>
</reference>
<comment type="caution">
    <text evidence="1">The sequence shown here is derived from an EMBL/GenBank/DDBJ whole genome shotgun (WGS) entry which is preliminary data.</text>
</comment>
<name>A0AB34K6V3_PRYPA</name>
<dbReference type="AlphaFoldDB" id="A0AB34K6V3"/>
<proteinExistence type="predicted"/>
<evidence type="ECO:0000313" key="2">
    <source>
        <dbReference type="Proteomes" id="UP001515480"/>
    </source>
</evidence>
<evidence type="ECO:0000313" key="1">
    <source>
        <dbReference type="EMBL" id="KAL1528616.1"/>
    </source>
</evidence>